<evidence type="ECO:0000256" key="3">
    <source>
        <dbReference type="ARBA" id="ARBA00016672"/>
    </source>
</evidence>
<dbReference type="InterPro" id="IPR005574">
    <property type="entry name" value="Rpb4/RPC9"/>
</dbReference>
<dbReference type="Gene3D" id="1.20.1250.40">
    <property type="match status" value="1"/>
</dbReference>
<organism evidence="8 9">
    <name type="scientific">Mycena albidolilacea</name>
    <dbReference type="NCBI Taxonomy" id="1033008"/>
    <lineage>
        <taxon>Eukaryota</taxon>
        <taxon>Fungi</taxon>
        <taxon>Dikarya</taxon>
        <taxon>Basidiomycota</taxon>
        <taxon>Agaricomycotina</taxon>
        <taxon>Agaricomycetes</taxon>
        <taxon>Agaricomycetidae</taxon>
        <taxon>Agaricales</taxon>
        <taxon>Marasmiineae</taxon>
        <taxon>Mycenaceae</taxon>
        <taxon>Mycena</taxon>
    </lineage>
</organism>
<dbReference type="GO" id="GO:0000166">
    <property type="term" value="F:nucleotide binding"/>
    <property type="evidence" value="ECO:0007669"/>
    <property type="project" value="InterPro"/>
</dbReference>
<dbReference type="EMBL" id="JARIHO010000006">
    <property type="protein sequence ID" value="KAJ7359634.1"/>
    <property type="molecule type" value="Genomic_DNA"/>
</dbReference>
<comment type="caution">
    <text evidence="8">The sequence shown here is derived from an EMBL/GenBank/DDBJ whole genome shotgun (WGS) entry which is preliminary data.</text>
</comment>
<evidence type="ECO:0000259" key="7">
    <source>
        <dbReference type="SMART" id="SM00657"/>
    </source>
</evidence>
<keyword evidence="5" id="KW-0804">Transcription</keyword>
<evidence type="ECO:0000256" key="1">
    <source>
        <dbReference type="ARBA" id="ARBA00004123"/>
    </source>
</evidence>
<proteinExistence type="inferred from homology"/>
<feature type="domain" description="RNA polymerase Rpb4/RPC9 core" evidence="7">
    <location>
        <begin position="38"/>
        <end position="153"/>
    </location>
</feature>
<name>A0AAD7AIY8_9AGAR</name>
<comment type="similarity">
    <text evidence="2">Belongs to the eukaryotic RPC9 RNA polymerase subunit family.</text>
</comment>
<evidence type="ECO:0000313" key="9">
    <source>
        <dbReference type="Proteomes" id="UP001218218"/>
    </source>
</evidence>
<dbReference type="InterPro" id="IPR038324">
    <property type="entry name" value="Rpb4/RPC9_sf"/>
</dbReference>
<evidence type="ECO:0000256" key="2">
    <source>
        <dbReference type="ARBA" id="ARBA00006898"/>
    </source>
</evidence>
<evidence type="ECO:0000256" key="5">
    <source>
        <dbReference type="ARBA" id="ARBA00023163"/>
    </source>
</evidence>
<gene>
    <name evidence="8" type="ORF">DFH08DRAFT_846611</name>
</gene>
<reference evidence="8" key="1">
    <citation type="submission" date="2023-03" db="EMBL/GenBank/DDBJ databases">
        <title>Massive genome expansion in bonnet fungi (Mycena s.s.) driven by repeated elements and novel gene families across ecological guilds.</title>
        <authorList>
            <consortium name="Lawrence Berkeley National Laboratory"/>
            <person name="Harder C.B."/>
            <person name="Miyauchi S."/>
            <person name="Viragh M."/>
            <person name="Kuo A."/>
            <person name="Thoen E."/>
            <person name="Andreopoulos B."/>
            <person name="Lu D."/>
            <person name="Skrede I."/>
            <person name="Drula E."/>
            <person name="Henrissat B."/>
            <person name="Morin E."/>
            <person name="Kohler A."/>
            <person name="Barry K."/>
            <person name="LaButti K."/>
            <person name="Morin E."/>
            <person name="Salamov A."/>
            <person name="Lipzen A."/>
            <person name="Mereny Z."/>
            <person name="Hegedus B."/>
            <person name="Baldrian P."/>
            <person name="Stursova M."/>
            <person name="Weitz H."/>
            <person name="Taylor A."/>
            <person name="Grigoriev I.V."/>
            <person name="Nagy L.G."/>
            <person name="Martin F."/>
            <person name="Kauserud H."/>
        </authorList>
    </citation>
    <scope>NUCLEOTIDE SEQUENCE</scope>
    <source>
        <strain evidence="8">CBHHK002</strain>
    </source>
</reference>
<dbReference type="InterPro" id="IPR010997">
    <property type="entry name" value="HRDC-like_sf"/>
</dbReference>
<dbReference type="GO" id="GO:0006384">
    <property type="term" value="P:transcription initiation at RNA polymerase III promoter"/>
    <property type="evidence" value="ECO:0007669"/>
    <property type="project" value="InterPro"/>
</dbReference>
<accession>A0AAD7AIY8</accession>
<keyword evidence="6" id="KW-0539">Nucleus</keyword>
<dbReference type="Pfam" id="PF03874">
    <property type="entry name" value="RNA_pol_Rpb4"/>
    <property type="match status" value="1"/>
</dbReference>
<protein>
    <recommendedName>
        <fullName evidence="3">DNA-directed RNA polymerase III subunit RPC9</fullName>
    </recommendedName>
</protein>
<dbReference type="SMART" id="SM00657">
    <property type="entry name" value="RPOL4c"/>
    <property type="match status" value="1"/>
</dbReference>
<keyword evidence="9" id="KW-1185">Reference proteome</keyword>
<dbReference type="Proteomes" id="UP001218218">
    <property type="component" value="Unassembled WGS sequence"/>
</dbReference>
<dbReference type="PANTHER" id="PTHR15561">
    <property type="entry name" value="CALCITONIN GENE-RELATED PEPTIDE-RECEPTOR COMPONENT PROTEIN"/>
    <property type="match status" value="1"/>
</dbReference>
<evidence type="ECO:0000256" key="6">
    <source>
        <dbReference type="ARBA" id="ARBA00023242"/>
    </source>
</evidence>
<sequence>MEVVNPRAALLSNYEVLTLLRDLESDHLARTKTAHRIKKEEEAAGLNSTVPTGGGKDPTVVEVSENLRTVSFEAIQYLSSEYQATASQTPEAITQLVKSLKPYGLTKAEKLQIVNLAPQHHIELYVIVEELEDRLAERMGEVISHVQESLVVDPALAPISHATAVQNKNKISDEGEQWGVDEEYVEEVYDDQGEGAGVEACPDSSPDFCKTRLLIRPSWNPERASFGQYSHPSRQWADYPWPLQQGSSW</sequence>
<evidence type="ECO:0000256" key="4">
    <source>
        <dbReference type="ARBA" id="ARBA00022478"/>
    </source>
</evidence>
<dbReference type="SUPFAM" id="SSF47819">
    <property type="entry name" value="HRDC-like"/>
    <property type="match status" value="1"/>
</dbReference>
<keyword evidence="4" id="KW-0240">DNA-directed RNA polymerase</keyword>
<dbReference type="InterPro" id="IPR038846">
    <property type="entry name" value="RPC9"/>
</dbReference>
<dbReference type="PANTHER" id="PTHR15561:SF0">
    <property type="entry name" value="DNA-DIRECTED RNA POLYMERASE III SUBUNIT RPC9"/>
    <property type="match status" value="1"/>
</dbReference>
<comment type="subcellular location">
    <subcellularLocation>
        <location evidence="1">Nucleus</location>
    </subcellularLocation>
</comment>
<dbReference type="InterPro" id="IPR006590">
    <property type="entry name" value="RNA_pol_Rpb4/RPC9_core"/>
</dbReference>
<dbReference type="GO" id="GO:0005666">
    <property type="term" value="C:RNA polymerase III complex"/>
    <property type="evidence" value="ECO:0007669"/>
    <property type="project" value="InterPro"/>
</dbReference>
<dbReference type="AlphaFoldDB" id="A0AAD7AIY8"/>
<evidence type="ECO:0000313" key="8">
    <source>
        <dbReference type="EMBL" id="KAJ7359634.1"/>
    </source>
</evidence>